<organism evidence="8 9">
    <name type="scientific">Niallia circulans</name>
    <name type="common">Bacillus circulans</name>
    <dbReference type="NCBI Taxonomy" id="1397"/>
    <lineage>
        <taxon>Bacteria</taxon>
        <taxon>Bacillati</taxon>
        <taxon>Bacillota</taxon>
        <taxon>Bacilli</taxon>
        <taxon>Bacillales</taxon>
        <taxon>Bacillaceae</taxon>
        <taxon>Niallia</taxon>
    </lineage>
</organism>
<dbReference type="Proteomes" id="UP000036045">
    <property type="component" value="Unassembled WGS sequence"/>
</dbReference>
<feature type="transmembrane region" description="Helical" evidence="7">
    <location>
        <begin position="323"/>
        <end position="342"/>
    </location>
</feature>
<evidence type="ECO:0000256" key="4">
    <source>
        <dbReference type="ARBA" id="ARBA00022692"/>
    </source>
</evidence>
<dbReference type="PANTHER" id="PTHR30250:SF10">
    <property type="entry name" value="LIPOPOLYSACCHARIDE BIOSYNTHESIS PROTEIN WZXC"/>
    <property type="match status" value="1"/>
</dbReference>
<dbReference type="NCBIfam" id="NF007773">
    <property type="entry name" value="PRK10459.1"/>
    <property type="match status" value="1"/>
</dbReference>
<dbReference type="Pfam" id="PF13440">
    <property type="entry name" value="Polysacc_synt_3"/>
    <property type="match status" value="1"/>
</dbReference>
<keyword evidence="5 7" id="KW-1133">Transmembrane helix</keyword>
<dbReference type="GeneID" id="56347474"/>
<feature type="transmembrane region" description="Helical" evidence="7">
    <location>
        <begin position="148"/>
        <end position="168"/>
    </location>
</feature>
<feature type="transmembrane region" description="Helical" evidence="7">
    <location>
        <begin position="358"/>
        <end position="379"/>
    </location>
</feature>
<evidence type="ECO:0000256" key="6">
    <source>
        <dbReference type="ARBA" id="ARBA00023136"/>
    </source>
</evidence>
<feature type="transmembrane region" description="Helical" evidence="7">
    <location>
        <begin position="12"/>
        <end position="32"/>
    </location>
</feature>
<comment type="similarity">
    <text evidence="2">Belongs to the polysaccharide synthase family.</text>
</comment>
<evidence type="ECO:0000256" key="2">
    <source>
        <dbReference type="ARBA" id="ARBA00007430"/>
    </source>
</evidence>
<evidence type="ECO:0000256" key="7">
    <source>
        <dbReference type="SAM" id="Phobius"/>
    </source>
</evidence>
<dbReference type="OrthoDB" id="9770347at2"/>
<dbReference type="NCBIfam" id="NF047674">
    <property type="entry name" value="TeichurnBiosyTuaB"/>
    <property type="match status" value="1"/>
</dbReference>
<proteinExistence type="inferred from homology"/>
<dbReference type="RefSeq" id="WP_047944268.1">
    <property type="nucleotide sequence ID" value="NZ_CP053989.1"/>
</dbReference>
<keyword evidence="3" id="KW-1003">Cell membrane</keyword>
<accession>A0A0J1I989</accession>
<dbReference type="PATRIC" id="fig|1397.4.peg.3369"/>
<dbReference type="PANTHER" id="PTHR30250">
    <property type="entry name" value="PST FAMILY PREDICTED COLANIC ACID TRANSPORTER"/>
    <property type="match status" value="1"/>
</dbReference>
<evidence type="ECO:0000256" key="5">
    <source>
        <dbReference type="ARBA" id="ARBA00022989"/>
    </source>
</evidence>
<feature type="transmembrane region" description="Helical" evidence="7">
    <location>
        <begin position="289"/>
        <end position="311"/>
    </location>
</feature>
<evidence type="ECO:0000313" key="8">
    <source>
        <dbReference type="EMBL" id="KLV22518.1"/>
    </source>
</evidence>
<evidence type="ECO:0000256" key="3">
    <source>
        <dbReference type="ARBA" id="ARBA00022475"/>
    </source>
</evidence>
<keyword evidence="4 7" id="KW-0812">Transmembrane</keyword>
<feature type="transmembrane region" description="Helical" evidence="7">
    <location>
        <begin position="80"/>
        <end position="104"/>
    </location>
</feature>
<comment type="caution">
    <text evidence="8">The sequence shown here is derived from an EMBL/GenBank/DDBJ whole genome shotgun (WGS) entry which is preliminary data.</text>
</comment>
<evidence type="ECO:0000313" key="9">
    <source>
        <dbReference type="Proteomes" id="UP000036045"/>
    </source>
</evidence>
<dbReference type="InterPro" id="IPR050833">
    <property type="entry name" value="Poly_Biosynth_Transport"/>
</dbReference>
<sequence length="480" mass="53757">MDSIKSKINSGAKWTSIATFVITLLQIGQFIVLGNIMSAKEFGMIGMLTTISIFAQIFVELGLGAAVIQKHHATERQLSTLFWINVLLGIFICFLMQAASPIIADYFQTKELEGKVRLLSIVFLIAPIGQQSQYLMQRDLSFKTLGKIETISNVLSFSLLIGLLLFLKQNPVNAYVWSQVCLYSLKGILFYICYFPKWRPSFVLDIKACKEFFSFGVYQLLSRLVNRLGSNMDMLLIGRFMGMEALGIYNLVYQIITIPVLKLNPIITRVAFPVFAKDKNNNRALESGYLYMTKLLAIVSFPLLLGLYAVADLVIPLFFGEQWMAAVPVLEIMIIVGILRVLMNPNGSIILAKGKADIAFYWDLGVLVCYGLALLAAVRSNQLEIVAWTYVGVSILNFIGGRILLTRMIGLQLKSYVKVLLLPFILAVVSSGIAFLSKTQMISIHNNLVWALVWSVLISGISYLLLLHALKHVAFREEYQ</sequence>
<dbReference type="CDD" id="cd13127">
    <property type="entry name" value="MATE_tuaB_like"/>
    <property type="match status" value="1"/>
</dbReference>
<feature type="transmembrane region" description="Helical" evidence="7">
    <location>
        <begin position="116"/>
        <end position="136"/>
    </location>
</feature>
<keyword evidence="9" id="KW-1185">Reference proteome</keyword>
<reference evidence="8 9" key="1">
    <citation type="submission" date="2015-05" db="EMBL/GenBank/DDBJ databases">
        <title>Whole genome sequence and identification of bacterial endophytes from Costus igneus.</title>
        <authorList>
            <person name="Lee Y.P."/>
            <person name="Gan H.M."/>
            <person name="Eng W."/>
            <person name="Wheatley M.S."/>
            <person name="Caraballo A."/>
            <person name="Polter S."/>
            <person name="Savka M.A."/>
            <person name="Hudson A.O."/>
        </authorList>
    </citation>
    <scope>NUCLEOTIDE SEQUENCE [LARGE SCALE GENOMIC DNA]</scope>
    <source>
        <strain evidence="8 9">RIT379</strain>
    </source>
</reference>
<feature type="transmembrane region" description="Helical" evidence="7">
    <location>
        <begin position="174"/>
        <end position="194"/>
    </location>
</feature>
<keyword evidence="6 7" id="KW-0472">Membrane</keyword>
<evidence type="ECO:0000256" key="1">
    <source>
        <dbReference type="ARBA" id="ARBA00004651"/>
    </source>
</evidence>
<feature type="transmembrane region" description="Helical" evidence="7">
    <location>
        <begin position="448"/>
        <end position="470"/>
    </location>
</feature>
<comment type="subcellular location">
    <subcellularLocation>
        <location evidence="1">Cell membrane</location>
        <topology evidence="1">Multi-pass membrane protein</topology>
    </subcellularLocation>
</comment>
<dbReference type="AlphaFoldDB" id="A0A0J1I989"/>
<feature type="transmembrane region" description="Helical" evidence="7">
    <location>
        <begin position="44"/>
        <end position="68"/>
    </location>
</feature>
<dbReference type="GO" id="GO:0005886">
    <property type="term" value="C:plasma membrane"/>
    <property type="evidence" value="ECO:0007669"/>
    <property type="project" value="UniProtKB-SubCell"/>
</dbReference>
<dbReference type="EMBL" id="LDPH01000030">
    <property type="protein sequence ID" value="KLV22518.1"/>
    <property type="molecule type" value="Genomic_DNA"/>
</dbReference>
<name>A0A0J1I989_NIACI</name>
<feature type="transmembrane region" description="Helical" evidence="7">
    <location>
        <begin position="385"/>
        <end position="405"/>
    </location>
</feature>
<protein>
    <submittedName>
        <fullName evidence="8">Teichuronic acid biosynthesis protein TuaB</fullName>
    </submittedName>
</protein>
<gene>
    <name evidence="8" type="ORF">ABW02_21260</name>
</gene>
<feature type="transmembrane region" description="Helical" evidence="7">
    <location>
        <begin position="417"/>
        <end position="436"/>
    </location>
</feature>